<organism evidence="2 3">
    <name type="scientific">Parastrongyloides trichosuri</name>
    <name type="common">Possum-specific nematode worm</name>
    <dbReference type="NCBI Taxonomy" id="131310"/>
    <lineage>
        <taxon>Eukaryota</taxon>
        <taxon>Metazoa</taxon>
        <taxon>Ecdysozoa</taxon>
        <taxon>Nematoda</taxon>
        <taxon>Chromadorea</taxon>
        <taxon>Rhabditida</taxon>
        <taxon>Tylenchina</taxon>
        <taxon>Panagrolaimomorpha</taxon>
        <taxon>Strongyloidoidea</taxon>
        <taxon>Strongyloididae</taxon>
        <taxon>Parastrongyloides</taxon>
    </lineage>
</organism>
<dbReference type="GO" id="GO:0005524">
    <property type="term" value="F:ATP binding"/>
    <property type="evidence" value="ECO:0007669"/>
    <property type="project" value="InterPro"/>
</dbReference>
<dbReference type="Proteomes" id="UP000038045">
    <property type="component" value="Unplaced"/>
</dbReference>
<proteinExistence type="predicted"/>
<dbReference type="Gene3D" id="3.40.50.300">
    <property type="entry name" value="P-loop containing nucleotide triphosphate hydrolases"/>
    <property type="match status" value="1"/>
</dbReference>
<dbReference type="InterPro" id="IPR011545">
    <property type="entry name" value="DEAD/DEAH_box_helicase_dom"/>
</dbReference>
<dbReference type="WBParaSite" id="PTRK_0000951800.1">
    <property type="protein sequence ID" value="PTRK_0000951800.1"/>
    <property type="gene ID" value="PTRK_0000951800"/>
</dbReference>
<evidence type="ECO:0000313" key="2">
    <source>
        <dbReference type="Proteomes" id="UP000038045"/>
    </source>
</evidence>
<accession>A0A0N4ZLX9</accession>
<dbReference type="SUPFAM" id="SSF52540">
    <property type="entry name" value="P-loop containing nucleoside triphosphate hydrolases"/>
    <property type="match status" value="1"/>
</dbReference>
<dbReference type="GO" id="GO:0003676">
    <property type="term" value="F:nucleic acid binding"/>
    <property type="evidence" value="ECO:0007669"/>
    <property type="project" value="InterPro"/>
</dbReference>
<keyword evidence="2" id="KW-1185">Reference proteome</keyword>
<feature type="domain" description="Helicase ATP-binding" evidence="1">
    <location>
        <begin position="1"/>
        <end position="118"/>
    </location>
</feature>
<protein>
    <submittedName>
        <fullName evidence="3">Helicase ATP-binding domain-containing protein</fullName>
    </submittedName>
</protein>
<reference evidence="3" key="1">
    <citation type="submission" date="2017-02" db="UniProtKB">
        <authorList>
            <consortium name="WormBaseParasite"/>
        </authorList>
    </citation>
    <scope>IDENTIFICATION</scope>
</reference>
<dbReference type="AlphaFoldDB" id="A0A0N4ZLX9"/>
<sequence>MPSPSTGSDKRICFEAPILGSFLYSGVSSLHAVVMLPAIQLMEQILNKFIKYTMDGISIMEASKTTDSKKEEKMLFVNDGKKIDLSHLGYLVVDEVGRMPNRAKVYLLDTIEEKSKVG</sequence>
<dbReference type="PROSITE" id="PS51192">
    <property type="entry name" value="HELICASE_ATP_BIND_1"/>
    <property type="match status" value="1"/>
</dbReference>
<evidence type="ECO:0000313" key="3">
    <source>
        <dbReference type="WBParaSite" id="PTRK_0000951800.1"/>
    </source>
</evidence>
<dbReference type="Pfam" id="PF00270">
    <property type="entry name" value="DEAD"/>
    <property type="match status" value="1"/>
</dbReference>
<evidence type="ECO:0000259" key="1">
    <source>
        <dbReference type="PROSITE" id="PS51192"/>
    </source>
</evidence>
<dbReference type="STRING" id="131310.A0A0N4ZLX9"/>
<dbReference type="InterPro" id="IPR014001">
    <property type="entry name" value="Helicase_ATP-bd"/>
</dbReference>
<name>A0A0N4ZLX9_PARTI</name>
<dbReference type="InterPro" id="IPR027417">
    <property type="entry name" value="P-loop_NTPase"/>
</dbReference>